<dbReference type="EMBL" id="LXQA010065818">
    <property type="protein sequence ID" value="MCI07555.1"/>
    <property type="molecule type" value="Genomic_DNA"/>
</dbReference>
<protein>
    <submittedName>
        <fullName evidence="1">Mitochondrial substrate carrier family protein P</fullName>
    </submittedName>
</protein>
<sequence>MKPPEILTTPQLISAIGQLWDSASRPLSLLLPKENVNKDDKGFSKEKILGNIHENNNGVVTSNNTNYYSVNPGTTCFGSQIVQEKLDFPKASDKNSNEYCDKLELRSEEISFRSGNVPSELNCHAKVTEPENLKTNSLVARDCISIDASPISLANERDVCNPDVLIREAPSLTNDAVLKTKEVNPLCSDYFLQVVPDNQMDVGASPM</sequence>
<reference evidence="1 2" key="1">
    <citation type="journal article" date="2018" name="Front. Plant Sci.">
        <title>Red Clover (Trifolium pratense) and Zigzag Clover (T. medium) - A Picture of Genomic Similarities and Differences.</title>
        <authorList>
            <person name="Dluhosova J."/>
            <person name="Istvanek J."/>
            <person name="Nedelnik J."/>
            <person name="Repkova J."/>
        </authorList>
    </citation>
    <scope>NUCLEOTIDE SEQUENCE [LARGE SCALE GENOMIC DNA]</scope>
    <source>
        <strain evidence="2">cv. 10/8</strain>
        <tissue evidence="1">Leaf</tissue>
    </source>
</reference>
<comment type="caution">
    <text evidence="1">The sequence shown here is derived from an EMBL/GenBank/DDBJ whole genome shotgun (WGS) entry which is preliminary data.</text>
</comment>
<dbReference type="AlphaFoldDB" id="A0A392P9H1"/>
<name>A0A392P9H1_9FABA</name>
<proteinExistence type="predicted"/>
<evidence type="ECO:0000313" key="2">
    <source>
        <dbReference type="Proteomes" id="UP000265520"/>
    </source>
</evidence>
<accession>A0A392P9H1</accession>
<keyword evidence="2" id="KW-1185">Reference proteome</keyword>
<evidence type="ECO:0000313" key="1">
    <source>
        <dbReference type="EMBL" id="MCI07555.1"/>
    </source>
</evidence>
<dbReference type="Proteomes" id="UP000265520">
    <property type="component" value="Unassembled WGS sequence"/>
</dbReference>
<organism evidence="1 2">
    <name type="scientific">Trifolium medium</name>
    <dbReference type="NCBI Taxonomy" id="97028"/>
    <lineage>
        <taxon>Eukaryota</taxon>
        <taxon>Viridiplantae</taxon>
        <taxon>Streptophyta</taxon>
        <taxon>Embryophyta</taxon>
        <taxon>Tracheophyta</taxon>
        <taxon>Spermatophyta</taxon>
        <taxon>Magnoliopsida</taxon>
        <taxon>eudicotyledons</taxon>
        <taxon>Gunneridae</taxon>
        <taxon>Pentapetalae</taxon>
        <taxon>rosids</taxon>
        <taxon>fabids</taxon>
        <taxon>Fabales</taxon>
        <taxon>Fabaceae</taxon>
        <taxon>Papilionoideae</taxon>
        <taxon>50 kb inversion clade</taxon>
        <taxon>NPAAA clade</taxon>
        <taxon>Hologalegina</taxon>
        <taxon>IRL clade</taxon>
        <taxon>Trifolieae</taxon>
        <taxon>Trifolium</taxon>
    </lineage>
</organism>